<dbReference type="PATRIC" id="fig|1263867.3.peg.762"/>
<proteinExistence type="predicted"/>
<dbReference type="Proteomes" id="UP000011529">
    <property type="component" value="Unassembled WGS sequence"/>
</dbReference>
<reference evidence="2" key="1">
    <citation type="submission" date="2012-11" db="EMBL/GenBank/DDBJ databases">
        <title>Permanent draft genomes of Rhodopirellula europaea strain SH398 and 6C.</title>
        <authorList>
            <person name="Richter M."/>
            <person name="Richter-Heitmann T."/>
            <person name="Frank C."/>
            <person name="Harder J."/>
            <person name="Glockner F.O."/>
        </authorList>
    </citation>
    <scope>NUCLEOTIDE SEQUENCE</scope>
    <source>
        <strain evidence="2">6C</strain>
    </source>
</reference>
<accession>M2AN63</accession>
<keyword evidence="3" id="KW-1185">Reference proteome</keyword>
<reference evidence="2" key="2">
    <citation type="journal article" date="2013" name="Mar. Genomics">
        <title>Expression of sulfatases in Rhodopirellula baltica and the diversity of sulfatases in the genus Rhodopirellula.</title>
        <authorList>
            <person name="Wegner C.E."/>
            <person name="Richter-Heitmann T."/>
            <person name="Klindworth A."/>
            <person name="Klockow C."/>
            <person name="Richter M."/>
            <person name="Achstetter T."/>
            <person name="Glockner F.O."/>
            <person name="Harder J."/>
        </authorList>
    </citation>
    <scope>NUCLEOTIDE SEQUENCE [LARGE SCALE GENOMIC DNA]</scope>
    <source>
        <strain evidence="2">6C</strain>
    </source>
</reference>
<protein>
    <submittedName>
        <fullName evidence="2">Uncharacterized protein</fullName>
    </submittedName>
</protein>
<dbReference type="AlphaFoldDB" id="M2AN63"/>
<feature type="region of interest" description="Disordered" evidence="1">
    <location>
        <begin position="30"/>
        <end position="61"/>
    </location>
</feature>
<dbReference type="EMBL" id="ANMO01000036">
    <property type="protein sequence ID" value="EMB18555.1"/>
    <property type="molecule type" value="Genomic_DNA"/>
</dbReference>
<name>M2AN63_9BACT</name>
<comment type="caution">
    <text evidence="2">The sequence shown here is derived from an EMBL/GenBank/DDBJ whole genome shotgun (WGS) entry which is preliminary data.</text>
</comment>
<gene>
    <name evidence="2" type="ORF">RE6C_00713</name>
</gene>
<evidence type="ECO:0000313" key="3">
    <source>
        <dbReference type="Proteomes" id="UP000011529"/>
    </source>
</evidence>
<organism evidence="2 3">
    <name type="scientific">Rhodopirellula europaea 6C</name>
    <dbReference type="NCBI Taxonomy" id="1263867"/>
    <lineage>
        <taxon>Bacteria</taxon>
        <taxon>Pseudomonadati</taxon>
        <taxon>Planctomycetota</taxon>
        <taxon>Planctomycetia</taxon>
        <taxon>Pirellulales</taxon>
        <taxon>Pirellulaceae</taxon>
        <taxon>Rhodopirellula</taxon>
    </lineage>
</organism>
<evidence type="ECO:0000256" key="1">
    <source>
        <dbReference type="SAM" id="MobiDB-lite"/>
    </source>
</evidence>
<evidence type="ECO:0000313" key="2">
    <source>
        <dbReference type="EMBL" id="EMB18555.1"/>
    </source>
</evidence>
<sequence length="61" mass="6624">MTPPHPFVKFITQNLNIYSSLSFTQNSSRWNSDAAADDSSTLHLNAKRQASPGIAADKTSS</sequence>